<dbReference type="Gene3D" id="3.40.50.1820">
    <property type="entry name" value="alpha/beta hydrolase"/>
    <property type="match status" value="1"/>
</dbReference>
<name>A0AAN8KEQ6_PATCE</name>
<accession>A0AAN8KEQ6</accession>
<keyword evidence="3" id="KW-1133">Transmembrane helix</keyword>
<evidence type="ECO:0000256" key="1">
    <source>
        <dbReference type="ARBA" id="ARBA00010884"/>
    </source>
</evidence>
<keyword evidence="3" id="KW-0472">Membrane</keyword>
<dbReference type="InterPro" id="IPR050960">
    <property type="entry name" value="AB_hydrolase_4_sf"/>
</dbReference>
<dbReference type="PIRSF" id="PIRSF005211">
    <property type="entry name" value="Ab_hydro_YheT"/>
    <property type="match status" value="1"/>
</dbReference>
<gene>
    <name evidence="5" type="ORF">SNE40_003706</name>
</gene>
<comment type="caution">
    <text evidence="5">The sequence shown here is derived from an EMBL/GenBank/DDBJ whole genome shotgun (WGS) entry which is preliminary data.</text>
</comment>
<protein>
    <recommendedName>
        <fullName evidence="4">AB hydrolase-1 domain-containing protein</fullName>
    </recommendedName>
</protein>
<dbReference type="InterPro" id="IPR000073">
    <property type="entry name" value="AB_hydrolase_1"/>
</dbReference>
<feature type="domain" description="AB hydrolase-1" evidence="4">
    <location>
        <begin position="117"/>
        <end position="352"/>
    </location>
</feature>
<dbReference type="SUPFAM" id="SSF53474">
    <property type="entry name" value="alpha/beta-Hydrolases"/>
    <property type="match status" value="1"/>
</dbReference>
<feature type="active site" description="Charge relay system" evidence="2">
    <location>
        <position position="317"/>
    </location>
</feature>
<dbReference type="Proteomes" id="UP001347796">
    <property type="component" value="Unassembled WGS sequence"/>
</dbReference>
<dbReference type="InterPro" id="IPR012020">
    <property type="entry name" value="ABHD4"/>
</dbReference>
<dbReference type="EMBL" id="JAZGQO010000002">
    <property type="protein sequence ID" value="KAK6192194.1"/>
    <property type="molecule type" value="Genomic_DNA"/>
</dbReference>
<keyword evidence="6" id="KW-1185">Reference proteome</keyword>
<dbReference type="GO" id="GO:0034338">
    <property type="term" value="F:short-chain carboxylesterase activity"/>
    <property type="evidence" value="ECO:0007669"/>
    <property type="project" value="TreeGrafter"/>
</dbReference>
<dbReference type="PANTHER" id="PTHR10794:SF93">
    <property type="entry name" value="SERINE AMINOPEPTIDASE S33 DOMAIN-CONTAINING PROTEIN"/>
    <property type="match status" value="1"/>
</dbReference>
<sequence length="380" mass="43145">MDFPDIFNPVYIFSGSIVLGTIILWYCRRRNSQKLYKAGFFYNPNHLNNYVYENCKSLSTQCKPSFLFSNGHIQSILSSFLSPVKLTTRREYIDLTDGGHIALDWIEETPDLSEDAPIIIVLPTLTGDLDSCSRFCHQAHLRGYRSVVFNKRGHGNTELKVPKLQGFGETLDLRQAIEHIHKEFPRARLAIVGSSAGSGLMSSYLGEYSSSAIVETGVAISPGYDMVSLFGFQLPRFYEFVLLFNLKKILKQHQDKLGHIVNLKSALSSWSFSEYDYHVYSKFGGQSSALQYWKENNPMRDIEKITVPVLLISSLDDPVCVKENIPFDKLPEHETFMLVTTDKGGHCGFLEGWSLTSWSDRLALDYVDTILKYKSENKAK</sequence>
<reference evidence="5 6" key="1">
    <citation type="submission" date="2024-01" db="EMBL/GenBank/DDBJ databases">
        <title>The genome of the rayed Mediterranean limpet Patella caerulea (Linnaeus, 1758).</title>
        <authorList>
            <person name="Anh-Thu Weber A."/>
            <person name="Halstead-Nussloch G."/>
        </authorList>
    </citation>
    <scope>NUCLEOTIDE SEQUENCE [LARGE SCALE GENOMIC DNA]</scope>
    <source>
        <strain evidence="5">AATW-2023a</strain>
        <tissue evidence="5">Whole specimen</tissue>
    </source>
</reference>
<feature type="transmembrane region" description="Helical" evidence="3">
    <location>
        <begin position="6"/>
        <end position="27"/>
    </location>
</feature>
<dbReference type="AlphaFoldDB" id="A0AAN8KEQ6"/>
<keyword evidence="3" id="KW-0812">Transmembrane</keyword>
<organism evidence="5 6">
    <name type="scientific">Patella caerulea</name>
    <name type="common">Rayed Mediterranean limpet</name>
    <dbReference type="NCBI Taxonomy" id="87958"/>
    <lineage>
        <taxon>Eukaryota</taxon>
        <taxon>Metazoa</taxon>
        <taxon>Spiralia</taxon>
        <taxon>Lophotrochozoa</taxon>
        <taxon>Mollusca</taxon>
        <taxon>Gastropoda</taxon>
        <taxon>Patellogastropoda</taxon>
        <taxon>Patelloidea</taxon>
        <taxon>Patellidae</taxon>
        <taxon>Patella</taxon>
    </lineage>
</organism>
<dbReference type="InterPro" id="IPR029058">
    <property type="entry name" value="AB_hydrolase_fold"/>
</dbReference>
<dbReference type="PANTHER" id="PTHR10794">
    <property type="entry name" value="ABHYDROLASE DOMAIN-CONTAINING PROTEIN"/>
    <property type="match status" value="1"/>
</dbReference>
<comment type="similarity">
    <text evidence="1">Belongs to the AB hydrolase superfamily. AB hydrolase 4 family.</text>
</comment>
<dbReference type="Pfam" id="PF00561">
    <property type="entry name" value="Abhydrolase_1"/>
    <property type="match status" value="1"/>
</dbReference>
<feature type="active site" description="Charge relay system" evidence="2">
    <location>
        <position position="346"/>
    </location>
</feature>
<evidence type="ECO:0000256" key="2">
    <source>
        <dbReference type="PIRSR" id="PIRSR005211-1"/>
    </source>
</evidence>
<evidence type="ECO:0000259" key="4">
    <source>
        <dbReference type="Pfam" id="PF00561"/>
    </source>
</evidence>
<feature type="active site" description="Charge relay system" evidence="2">
    <location>
        <position position="195"/>
    </location>
</feature>
<evidence type="ECO:0000256" key="3">
    <source>
        <dbReference type="SAM" id="Phobius"/>
    </source>
</evidence>
<evidence type="ECO:0000313" key="5">
    <source>
        <dbReference type="EMBL" id="KAK6192194.1"/>
    </source>
</evidence>
<proteinExistence type="inferred from homology"/>
<dbReference type="GO" id="GO:0047372">
    <property type="term" value="F:monoacylglycerol lipase activity"/>
    <property type="evidence" value="ECO:0007669"/>
    <property type="project" value="TreeGrafter"/>
</dbReference>
<evidence type="ECO:0000313" key="6">
    <source>
        <dbReference type="Proteomes" id="UP001347796"/>
    </source>
</evidence>